<evidence type="ECO:0000256" key="1">
    <source>
        <dbReference type="SAM" id="Phobius"/>
    </source>
</evidence>
<accession>A0A9D1LAT4</accession>
<evidence type="ECO:0000313" key="2">
    <source>
        <dbReference type="EMBL" id="HIU30485.1"/>
    </source>
</evidence>
<organism evidence="2 3">
    <name type="scientific">Candidatus Egerieisoma faecipullorum</name>
    <dbReference type="NCBI Taxonomy" id="2840963"/>
    <lineage>
        <taxon>Bacteria</taxon>
        <taxon>Bacillati</taxon>
        <taxon>Bacillota</taxon>
        <taxon>Clostridia</taxon>
        <taxon>Eubacteriales</taxon>
        <taxon>Clostridiaceae</taxon>
        <taxon>Clostridiaceae incertae sedis</taxon>
        <taxon>Candidatus Egerieisoma</taxon>
    </lineage>
</organism>
<evidence type="ECO:0000313" key="3">
    <source>
        <dbReference type="Proteomes" id="UP000824089"/>
    </source>
</evidence>
<name>A0A9D1LAT4_9CLOT</name>
<proteinExistence type="predicted"/>
<keyword evidence="1" id="KW-0472">Membrane</keyword>
<sequence length="392" mass="44041">MYRFMSYIQNYVEIKITGEQPQKFINICLRRRLAVWRLTRISDHEFTLFLLAGDFKKNVRSAARKSHVKVKILKKNGLIYTLRRYRARKTLLILSVLLTALFCMMSSMVWSIRIEGGDAADRLRTQSLMNEFGVKRGSLLSNINTKALAEQLLLHQKNLSWVGVQKRGMTLSVQLEEGTFYEEKTGETIAAGEPCNIAVSKDCLLYKVTVEQGTQVVSTGDTALAGQIVVSGEGKHAKADILGCVWYRTEVEVRSETEILRPTGKTQTLHSLLLFGLKIDAPSWKWLPWNWGKEDFTSYDSIYSENYAGADGSLPFGTATLIKRETKWETVSLTEEEAKIKARTEAESALDAAIPDNAQILRTSASFVERDGKTYYTASAEVLEPVGICVSP</sequence>
<dbReference type="InterPro" id="IPR010690">
    <property type="entry name" value="YqfD"/>
</dbReference>
<dbReference type="AlphaFoldDB" id="A0A9D1LAT4"/>
<comment type="caution">
    <text evidence="2">The sequence shown here is derived from an EMBL/GenBank/DDBJ whole genome shotgun (WGS) entry which is preliminary data.</text>
</comment>
<reference evidence="2" key="2">
    <citation type="journal article" date="2021" name="PeerJ">
        <title>Extensive microbial diversity within the chicken gut microbiome revealed by metagenomics and culture.</title>
        <authorList>
            <person name="Gilroy R."/>
            <person name="Ravi A."/>
            <person name="Getino M."/>
            <person name="Pursley I."/>
            <person name="Horton D.L."/>
            <person name="Alikhan N.F."/>
            <person name="Baker D."/>
            <person name="Gharbi K."/>
            <person name="Hall N."/>
            <person name="Watson M."/>
            <person name="Adriaenssens E.M."/>
            <person name="Foster-Nyarko E."/>
            <person name="Jarju S."/>
            <person name="Secka A."/>
            <person name="Antonio M."/>
            <person name="Oren A."/>
            <person name="Chaudhuri R.R."/>
            <person name="La Ragione R."/>
            <person name="Hildebrand F."/>
            <person name="Pallen M.J."/>
        </authorList>
    </citation>
    <scope>NUCLEOTIDE SEQUENCE</scope>
    <source>
        <strain evidence="2">CHK195-4489</strain>
    </source>
</reference>
<gene>
    <name evidence="2" type="ORF">IAD50_09360</name>
</gene>
<protein>
    <submittedName>
        <fullName evidence="2">Sporulation protein YqfD</fullName>
    </submittedName>
</protein>
<dbReference type="Proteomes" id="UP000824089">
    <property type="component" value="Unassembled WGS sequence"/>
</dbReference>
<keyword evidence="1" id="KW-1133">Transmembrane helix</keyword>
<feature type="transmembrane region" description="Helical" evidence="1">
    <location>
        <begin position="91"/>
        <end position="112"/>
    </location>
</feature>
<dbReference type="EMBL" id="DVMM01000208">
    <property type="protein sequence ID" value="HIU30485.1"/>
    <property type="molecule type" value="Genomic_DNA"/>
</dbReference>
<dbReference type="Pfam" id="PF06898">
    <property type="entry name" value="YqfD"/>
    <property type="match status" value="1"/>
</dbReference>
<reference evidence="2" key="1">
    <citation type="submission" date="2020-10" db="EMBL/GenBank/DDBJ databases">
        <authorList>
            <person name="Gilroy R."/>
        </authorList>
    </citation>
    <scope>NUCLEOTIDE SEQUENCE</scope>
    <source>
        <strain evidence="2">CHK195-4489</strain>
    </source>
</reference>
<keyword evidence="1" id="KW-0812">Transmembrane</keyword>